<keyword evidence="8" id="KW-0443">Lipid metabolism</keyword>
<evidence type="ECO:0000256" key="4">
    <source>
        <dbReference type="ARBA" id="ARBA00022679"/>
    </source>
</evidence>
<dbReference type="VEuPathDB" id="TriTrypDB:TCSYLVIO_010612"/>
<feature type="transmembrane region" description="Helical" evidence="14">
    <location>
        <begin position="200"/>
        <end position="219"/>
    </location>
</feature>
<feature type="transmembrane region" description="Helical" evidence="14">
    <location>
        <begin position="330"/>
        <end position="351"/>
    </location>
</feature>
<proteinExistence type="predicted"/>
<keyword evidence="5 14" id="KW-0812">Transmembrane</keyword>
<feature type="compositionally biased region" description="Low complexity" evidence="13">
    <location>
        <begin position="12"/>
        <end position="27"/>
    </location>
</feature>
<evidence type="ECO:0000256" key="2">
    <source>
        <dbReference type="ARBA" id="ARBA00005189"/>
    </source>
</evidence>
<feature type="transmembrane region" description="Helical" evidence="14">
    <location>
        <begin position="111"/>
        <end position="128"/>
    </location>
</feature>
<evidence type="ECO:0000313" key="15">
    <source>
        <dbReference type="EMBL" id="PWU90206.1"/>
    </source>
</evidence>
<evidence type="ECO:0000256" key="1">
    <source>
        <dbReference type="ARBA" id="ARBA00004477"/>
    </source>
</evidence>
<dbReference type="VEuPathDB" id="TriTrypDB:C3747_257g8"/>
<evidence type="ECO:0000256" key="6">
    <source>
        <dbReference type="ARBA" id="ARBA00022824"/>
    </source>
</evidence>
<feature type="transmembrane region" description="Helical" evidence="14">
    <location>
        <begin position="357"/>
        <end position="375"/>
    </location>
</feature>
<dbReference type="PANTHER" id="PTHR15362:SF7">
    <property type="entry name" value="PHOSPHATIDYLSERINE SYNTHASE 2"/>
    <property type="match status" value="1"/>
</dbReference>
<sequence length="511" mass="59242">MNREQSGDANKKVSPSKPNRKSNSPRNANMHEGNSDAGDGIQRKGSERKEKKEREGIEPRSPRPYVREKDFTDLVYMPRTITALFVFIVFVLLMIRYYYLPQMGVVANVKLGLAASAFSFIVFGVIHLPDSLLVRPHPFVWRAVLASGVLYVALLSFLLFQNLETVRAIMGLYDPALLEALPERQYAEDCRISTSSDPYLFIRTACDIFILAHFIGYFVKTLILRDWRFATCVSITFEIIEITLQHALPNFKECWWDHLLLDVLLCNGGGTLLGMFALRRLRAKKYHWVALRNIKGYKGKTRRILGQLGPRSFESYEWNVFHDPKRFMQFLTLLLLISLAEANCFTIKHILQMRPNYHLVILRLALWGLIAMPAIREIYTYINSNNSKTTRLGTTAWVAISALLLETIWIAKLSIEGGYFQEPMPVYIAVPWTCALFLFFVWFLLFFCVVSLRQRQERRGVWYALSNLFFYTGCGCVVAVVMMGMPDLQLGRKRFERFMVPYEHRVLFWRE</sequence>
<evidence type="ECO:0000256" key="5">
    <source>
        <dbReference type="ARBA" id="ARBA00022692"/>
    </source>
</evidence>
<evidence type="ECO:0000256" key="3">
    <source>
        <dbReference type="ARBA" id="ARBA00022516"/>
    </source>
</evidence>
<evidence type="ECO:0000256" key="7">
    <source>
        <dbReference type="ARBA" id="ARBA00022989"/>
    </source>
</evidence>
<dbReference type="VEuPathDB" id="TriTrypDB:TCDM_06750"/>
<feature type="compositionally biased region" description="Basic and acidic residues" evidence="13">
    <location>
        <begin position="1"/>
        <end position="11"/>
    </location>
</feature>
<dbReference type="EMBL" id="PRFA01000052">
    <property type="protein sequence ID" value="PWU90206.1"/>
    <property type="molecule type" value="Genomic_DNA"/>
</dbReference>
<reference evidence="15 16" key="1">
    <citation type="journal article" date="2018" name="Microb. Genom.">
        <title>Expanding an expanded genome: long-read sequencing of Trypanosoma cruzi.</title>
        <authorList>
            <person name="Berna L."/>
            <person name="Rodriguez M."/>
            <person name="Chiribao M.L."/>
            <person name="Parodi-Talice A."/>
            <person name="Pita S."/>
            <person name="Rijo G."/>
            <person name="Alvarez-Valin F."/>
            <person name="Robello C."/>
        </authorList>
    </citation>
    <scope>NUCLEOTIDE SEQUENCE [LARGE SCALE GENOMIC DNA]</scope>
    <source>
        <strain evidence="15 16">Dm28c</strain>
    </source>
</reference>
<evidence type="ECO:0000256" key="9">
    <source>
        <dbReference type="ARBA" id="ARBA00023136"/>
    </source>
</evidence>
<dbReference type="VEuPathDB" id="TriTrypDB:Tc_MARK_8733"/>
<feature type="transmembrane region" description="Helical" evidence="14">
    <location>
        <begin position="259"/>
        <end position="278"/>
    </location>
</feature>
<feature type="region of interest" description="Disordered" evidence="13">
    <location>
        <begin position="1"/>
        <end position="64"/>
    </location>
</feature>
<dbReference type="GO" id="GO:0005789">
    <property type="term" value="C:endoplasmic reticulum membrane"/>
    <property type="evidence" value="ECO:0007669"/>
    <property type="project" value="UniProtKB-SubCell"/>
</dbReference>
<feature type="transmembrane region" description="Helical" evidence="14">
    <location>
        <begin position="462"/>
        <end position="485"/>
    </location>
</feature>
<keyword evidence="4" id="KW-0808">Transferase</keyword>
<dbReference type="VEuPathDB" id="TriTrypDB:TcCL_ESM04390"/>
<keyword evidence="11" id="KW-1208">Phospholipid metabolism</keyword>
<keyword evidence="9 14" id="KW-0472">Membrane</keyword>
<gene>
    <name evidence="15" type="ORF">C4B63_52g145</name>
</gene>
<keyword evidence="7 14" id="KW-1133">Transmembrane helix</keyword>
<evidence type="ECO:0000256" key="10">
    <source>
        <dbReference type="ARBA" id="ARBA00023209"/>
    </source>
</evidence>
<dbReference type="VEuPathDB" id="TriTrypDB:TcCLB.509937.30"/>
<dbReference type="GO" id="GO:0006659">
    <property type="term" value="P:phosphatidylserine biosynthetic process"/>
    <property type="evidence" value="ECO:0007669"/>
    <property type="project" value="InterPro"/>
</dbReference>
<dbReference type="VEuPathDB" id="TriTrypDB:TcCLB.506795.40"/>
<organism evidence="15 16">
    <name type="scientific">Trypanosoma cruzi</name>
    <dbReference type="NCBI Taxonomy" id="5693"/>
    <lineage>
        <taxon>Eukaryota</taxon>
        <taxon>Discoba</taxon>
        <taxon>Euglenozoa</taxon>
        <taxon>Kinetoplastea</taxon>
        <taxon>Metakinetoplastina</taxon>
        <taxon>Trypanosomatida</taxon>
        <taxon>Trypanosomatidae</taxon>
        <taxon>Trypanosoma</taxon>
        <taxon>Schizotrypanum</taxon>
    </lineage>
</organism>
<feature type="compositionally biased region" description="Basic and acidic residues" evidence="13">
    <location>
        <begin position="41"/>
        <end position="64"/>
    </location>
</feature>
<dbReference type="PANTHER" id="PTHR15362">
    <property type="entry name" value="PHOSPHATIDYLINOSITOL SYNTHASE"/>
    <property type="match status" value="1"/>
</dbReference>
<comment type="subcellular location">
    <subcellularLocation>
        <location evidence="1">Endoplasmic reticulum membrane</location>
        <topology evidence="1">Multi-pass membrane protein</topology>
    </subcellularLocation>
</comment>
<dbReference type="VEuPathDB" id="TriTrypDB:C4B63_52g145"/>
<accession>A0A2V2V3Y0</accession>
<evidence type="ECO:0000256" key="13">
    <source>
        <dbReference type="SAM" id="MobiDB-lite"/>
    </source>
</evidence>
<feature type="transmembrane region" description="Helical" evidence="14">
    <location>
        <begin position="140"/>
        <end position="160"/>
    </location>
</feature>
<dbReference type="GO" id="GO:0106245">
    <property type="term" value="F:L-serine-phosphatidylethanolamine phosphatidyltransferase activity"/>
    <property type="evidence" value="ECO:0007669"/>
    <property type="project" value="InterPro"/>
</dbReference>
<dbReference type="InterPro" id="IPR004277">
    <property type="entry name" value="PSS"/>
</dbReference>
<evidence type="ECO:0000256" key="14">
    <source>
        <dbReference type="SAM" id="Phobius"/>
    </source>
</evidence>
<evidence type="ECO:0000256" key="8">
    <source>
        <dbReference type="ARBA" id="ARBA00023098"/>
    </source>
</evidence>
<name>A0A2V2V3Y0_TRYCR</name>
<feature type="transmembrane region" description="Helical" evidence="14">
    <location>
        <begin position="427"/>
        <end position="450"/>
    </location>
</feature>
<comment type="caution">
    <text evidence="15">The sequence shown here is derived from an EMBL/GenBank/DDBJ whole genome shotgun (WGS) entry which is preliminary data.</text>
</comment>
<dbReference type="Pfam" id="PF03034">
    <property type="entry name" value="PSS"/>
    <property type="match status" value="1"/>
</dbReference>
<dbReference type="VEuPathDB" id="TriTrypDB:ECC02_005071"/>
<evidence type="ECO:0000313" key="16">
    <source>
        <dbReference type="Proteomes" id="UP000246121"/>
    </source>
</evidence>
<dbReference type="VEuPathDB" id="TriTrypDB:BCY84_07803"/>
<dbReference type="VEuPathDB" id="TriTrypDB:TcBrA4_0133260"/>
<comment type="pathway">
    <text evidence="2">Lipid metabolism.</text>
</comment>
<feature type="transmembrane region" description="Helical" evidence="14">
    <location>
        <begin position="81"/>
        <end position="99"/>
    </location>
</feature>
<comment type="pathway">
    <text evidence="12">Phospholipid metabolism.</text>
</comment>
<evidence type="ECO:0000256" key="12">
    <source>
        <dbReference type="ARBA" id="ARBA00025707"/>
    </source>
</evidence>
<protein>
    <submittedName>
        <fullName evidence="15">Putative phosphatidylserine synthase</fullName>
    </submittedName>
</protein>
<evidence type="ECO:0000256" key="11">
    <source>
        <dbReference type="ARBA" id="ARBA00023264"/>
    </source>
</evidence>
<keyword evidence="6" id="KW-0256">Endoplasmic reticulum</keyword>
<dbReference type="VEuPathDB" id="TriTrypDB:TcG_04519"/>
<dbReference type="AlphaFoldDB" id="A0A2V2V3Y0"/>
<keyword evidence="10" id="KW-0594">Phospholipid biosynthesis</keyword>
<feature type="transmembrane region" description="Helical" evidence="14">
    <location>
        <begin position="396"/>
        <end position="415"/>
    </location>
</feature>
<dbReference type="Proteomes" id="UP000246121">
    <property type="component" value="Unassembled WGS sequence"/>
</dbReference>
<keyword evidence="3" id="KW-0444">Lipid biosynthesis</keyword>